<accession>A0A829FEK9</accession>
<evidence type="ECO:0000313" key="2">
    <source>
        <dbReference type="Proteomes" id="UP000013897"/>
    </source>
</evidence>
<dbReference type="RefSeq" id="WP_010731375.1">
    <property type="nucleotide sequence ID" value="NZ_KB949529.1"/>
</dbReference>
<dbReference type="Pfam" id="PF21983">
    <property type="entry name" value="NikA-like"/>
    <property type="match status" value="1"/>
</dbReference>
<comment type="caution">
    <text evidence="1">The sequence shown here is derived from an EMBL/GenBank/DDBJ whole genome shotgun (WGS) entry which is preliminary data.</text>
</comment>
<protein>
    <recommendedName>
        <fullName evidence="3">Bacterial mobilisation domain-containing protein</fullName>
    </recommendedName>
</protein>
<dbReference type="InterPro" id="IPR053842">
    <property type="entry name" value="NikA-like"/>
</dbReference>
<dbReference type="Proteomes" id="UP000013897">
    <property type="component" value="Unassembled WGS sequence"/>
</dbReference>
<organism evidence="1 2">
    <name type="scientific">Enterococcus faecium EnGen0192</name>
    <dbReference type="NCBI Taxonomy" id="1157487"/>
    <lineage>
        <taxon>Bacteria</taxon>
        <taxon>Bacillati</taxon>
        <taxon>Bacillota</taxon>
        <taxon>Bacilli</taxon>
        <taxon>Lactobacillales</taxon>
        <taxon>Enterococcaceae</taxon>
        <taxon>Enterococcus</taxon>
    </lineage>
</organism>
<evidence type="ECO:0000313" key="1">
    <source>
        <dbReference type="EMBL" id="EOM19209.1"/>
    </source>
</evidence>
<sequence length="118" mass="14097">MSEKYQLKRPITRKVRFNDEENEYINRRISESPFKTFQNFARIMLLTGEIKMIDYTELHSLNGEVNRIGNNVNQLAKLAHRFDEISSEDIQKLTDTMCELKRLVSEKLQEELQKEKIF</sequence>
<evidence type="ECO:0008006" key="3">
    <source>
        <dbReference type="Google" id="ProtNLM"/>
    </source>
</evidence>
<dbReference type="AlphaFoldDB" id="A0A829FEK9"/>
<proteinExistence type="predicted"/>
<dbReference type="EMBL" id="AITY01000062">
    <property type="protein sequence ID" value="EOM19209.1"/>
    <property type="molecule type" value="Genomic_DNA"/>
</dbReference>
<reference evidence="1 2" key="1">
    <citation type="submission" date="2013-02" db="EMBL/GenBank/DDBJ databases">
        <title>The Genome Sequence of Enterococcus faecium HM1072.</title>
        <authorList>
            <consortium name="The Broad Institute Genome Sequencing Platform"/>
            <consortium name="The Broad Institute Genome Sequencing Center for Infectious Disease"/>
            <person name="Earl A.M."/>
            <person name="Gilmore M.S."/>
            <person name="Lebreton F."/>
            <person name="Courvalin P."/>
            <person name="Walker B."/>
            <person name="Young S.K."/>
            <person name="Zeng Q."/>
            <person name="Gargeya S."/>
            <person name="Fitzgerald M."/>
            <person name="Haas B."/>
            <person name="Abouelleil A."/>
            <person name="Alvarado L."/>
            <person name="Arachchi H.M."/>
            <person name="Berlin A.M."/>
            <person name="Chapman S.B."/>
            <person name="Dewar J."/>
            <person name="Goldberg J."/>
            <person name="Griggs A."/>
            <person name="Gujja S."/>
            <person name="Hansen M."/>
            <person name="Howarth C."/>
            <person name="Imamovic A."/>
            <person name="Larimer J."/>
            <person name="McCowan C."/>
            <person name="Murphy C."/>
            <person name="Neiman D."/>
            <person name="Pearson M."/>
            <person name="Priest M."/>
            <person name="Roberts A."/>
            <person name="Saif S."/>
            <person name="Shea T."/>
            <person name="Sisk P."/>
            <person name="Sykes S."/>
            <person name="Wortman J."/>
            <person name="Nusbaum C."/>
            <person name="Birren B."/>
        </authorList>
    </citation>
    <scope>NUCLEOTIDE SEQUENCE [LARGE SCALE GENOMIC DNA]</scope>
    <source>
        <strain evidence="1 2">HM1072</strain>
    </source>
</reference>
<name>A0A829FEK9_ENTFC</name>
<gene>
    <name evidence="1" type="ORF">SSM_02811</name>
</gene>